<dbReference type="InterPro" id="IPR025984">
    <property type="entry name" value="DCTPP"/>
</dbReference>
<dbReference type="eggNOG" id="COG1694">
    <property type="taxonomic scope" value="Bacteria"/>
</dbReference>
<dbReference type="HOGENOM" id="CLU_110454_2_2_11"/>
<feature type="domain" description="NTP pyrophosphohydrolase MazG-like" evidence="1">
    <location>
        <begin position="41"/>
        <end position="118"/>
    </location>
</feature>
<dbReference type="AlphaFoldDB" id="C7QZ19"/>
<organism evidence="2 3">
    <name type="scientific">Jonesia denitrificans (strain ATCC 14870 / DSM 20603 / BCRC 15368 / CIP 55.134 / JCM 11481 / NBRC 15587 / NCTC 10816 / Prevot 55134)</name>
    <name type="common">Listeria denitrificans</name>
    <dbReference type="NCBI Taxonomy" id="471856"/>
    <lineage>
        <taxon>Bacteria</taxon>
        <taxon>Bacillati</taxon>
        <taxon>Actinomycetota</taxon>
        <taxon>Actinomycetes</taxon>
        <taxon>Micrococcales</taxon>
        <taxon>Jonesiaceae</taxon>
        <taxon>Jonesia</taxon>
    </lineage>
</organism>
<proteinExistence type="predicted"/>
<dbReference type="EMBL" id="CP001706">
    <property type="protein sequence ID" value="ACV07927.1"/>
    <property type="molecule type" value="Genomic_DNA"/>
</dbReference>
<dbReference type="PANTHER" id="PTHR14552:SF21">
    <property type="entry name" value="DCTP PYROPHOSPHATASE 1"/>
    <property type="match status" value="1"/>
</dbReference>
<dbReference type="KEGG" id="jde:Jden_0253"/>
<gene>
    <name evidence="2" type="ordered locus">Jden_0253</name>
</gene>
<keyword evidence="2" id="KW-0378">Hydrolase</keyword>
<name>C7QZ19_JONDD</name>
<dbReference type="Pfam" id="PF03819">
    <property type="entry name" value="MazG"/>
    <property type="match status" value="1"/>
</dbReference>
<dbReference type="GO" id="GO:0009143">
    <property type="term" value="P:nucleoside triphosphate catabolic process"/>
    <property type="evidence" value="ECO:0007669"/>
    <property type="project" value="InterPro"/>
</dbReference>
<evidence type="ECO:0000259" key="1">
    <source>
        <dbReference type="Pfam" id="PF03819"/>
    </source>
</evidence>
<dbReference type="PANTHER" id="PTHR14552">
    <property type="match status" value="1"/>
</dbReference>
<evidence type="ECO:0000313" key="3">
    <source>
        <dbReference type="Proteomes" id="UP000000628"/>
    </source>
</evidence>
<accession>C7QZ19</accession>
<protein>
    <submittedName>
        <fullName evidence="2">MazG nucleotide pyrophosphohydrolase</fullName>
    </submittedName>
</protein>
<dbReference type="Gene3D" id="1.10.287.1080">
    <property type="entry name" value="MazG-like"/>
    <property type="match status" value="1"/>
</dbReference>
<dbReference type="GO" id="GO:0047429">
    <property type="term" value="F:nucleoside triphosphate diphosphatase activity"/>
    <property type="evidence" value="ECO:0007669"/>
    <property type="project" value="InterPro"/>
</dbReference>
<keyword evidence="3" id="KW-1185">Reference proteome</keyword>
<dbReference type="STRING" id="471856.Jden_0253"/>
<evidence type="ECO:0000313" key="2">
    <source>
        <dbReference type="EMBL" id="ACV07927.1"/>
    </source>
</evidence>
<sequence length="123" mass="13328">MLHTASAVPCPPADRLDSVSALTDAVSDFAARRNWGQFHDPKSLLLALVGEVGEVAELMQWTREGAVAVELGSGDGAQRIRDELADVFLYLVRLADVLDVDLADAAWEKLARNETRFPPVNGV</sequence>
<dbReference type="PIRSF" id="PIRSF029826">
    <property type="entry name" value="UCP029826_pph"/>
    <property type="match status" value="1"/>
</dbReference>
<dbReference type="Proteomes" id="UP000000628">
    <property type="component" value="Chromosome"/>
</dbReference>
<dbReference type="CDD" id="cd11537">
    <property type="entry name" value="NTP-PPase_RS21-C6_like"/>
    <property type="match status" value="1"/>
</dbReference>
<dbReference type="SUPFAM" id="SSF101386">
    <property type="entry name" value="all-alpha NTP pyrophosphatases"/>
    <property type="match status" value="1"/>
</dbReference>
<dbReference type="InterPro" id="IPR004518">
    <property type="entry name" value="MazG-like_dom"/>
</dbReference>
<reference evidence="2 3" key="1">
    <citation type="journal article" date="2009" name="Stand. Genomic Sci.">
        <title>Complete genome sequence of Jonesia denitrificans type strain (Prevot 55134).</title>
        <authorList>
            <person name="Pukall R."/>
            <person name="Gehrich-Schroter G."/>
            <person name="Lapidus A."/>
            <person name="Nolan M."/>
            <person name="Glavina Del Rio T."/>
            <person name="Lucas S."/>
            <person name="Chen F."/>
            <person name="Tice H."/>
            <person name="Pitluck S."/>
            <person name="Cheng J.F."/>
            <person name="Copeland A."/>
            <person name="Saunders E."/>
            <person name="Brettin T."/>
            <person name="Detter J.C."/>
            <person name="Bruce D."/>
            <person name="Goodwin L."/>
            <person name="Pati A."/>
            <person name="Ivanova N."/>
            <person name="Mavromatis K."/>
            <person name="Ovchinnikova G."/>
            <person name="Chen A."/>
            <person name="Palaniappan K."/>
            <person name="Land M."/>
            <person name="Hauser L."/>
            <person name="Chang Y.J."/>
            <person name="Jeffries C.D."/>
            <person name="Chain P."/>
            <person name="Goker M."/>
            <person name="Bristow J."/>
            <person name="Eisen J.A."/>
            <person name="Markowitz V."/>
            <person name="Hugenholtz P."/>
            <person name="Kyrpides N.C."/>
            <person name="Klenk H.P."/>
            <person name="Han C."/>
        </authorList>
    </citation>
    <scope>NUCLEOTIDE SEQUENCE [LARGE SCALE GENOMIC DNA]</scope>
    <source>
        <strain evidence="3">ATCC 14870 / DSM 20603 / BCRC 15368 / CIP 55.134 / JCM 11481 / NBRC 15587 / NCTC 10816 / Prevot 55134</strain>
    </source>
</reference>